<keyword evidence="1" id="KW-0560">Oxidoreductase</keyword>
<dbReference type="GO" id="GO:0016491">
    <property type="term" value="F:oxidoreductase activity"/>
    <property type="evidence" value="ECO:0007669"/>
    <property type="project" value="UniProtKB-KW"/>
</dbReference>
<gene>
    <name evidence="3" type="ORF">PPRIM_AZ9-3.1.T0760027</name>
</gene>
<keyword evidence="2" id="KW-0812">Transmembrane</keyword>
<comment type="caution">
    <text evidence="3">The sequence shown here is derived from an EMBL/GenBank/DDBJ whole genome shotgun (WGS) entry which is preliminary data.</text>
</comment>
<dbReference type="AlphaFoldDB" id="A0A8S1NHH9"/>
<evidence type="ECO:0000313" key="4">
    <source>
        <dbReference type="Proteomes" id="UP000688137"/>
    </source>
</evidence>
<organism evidence="3 4">
    <name type="scientific">Paramecium primaurelia</name>
    <dbReference type="NCBI Taxonomy" id="5886"/>
    <lineage>
        <taxon>Eukaryota</taxon>
        <taxon>Sar</taxon>
        <taxon>Alveolata</taxon>
        <taxon>Ciliophora</taxon>
        <taxon>Intramacronucleata</taxon>
        <taxon>Oligohymenophorea</taxon>
        <taxon>Peniculida</taxon>
        <taxon>Parameciidae</taxon>
        <taxon>Paramecium</taxon>
    </lineage>
</organism>
<dbReference type="Pfam" id="PF00106">
    <property type="entry name" value="adh_short"/>
    <property type="match status" value="1"/>
</dbReference>
<dbReference type="Proteomes" id="UP000688137">
    <property type="component" value="Unassembled WGS sequence"/>
</dbReference>
<keyword evidence="2" id="KW-1133">Transmembrane helix</keyword>
<dbReference type="EMBL" id="CAJJDM010000079">
    <property type="protein sequence ID" value="CAD8086144.1"/>
    <property type="molecule type" value="Genomic_DNA"/>
</dbReference>
<sequence>MWWNVLIIVLIVLIVGIRVRIYFRGKKCETLRDISNLTILITGGSKGLGQETIKQLAKFNCRIIFGSRSRPTEFLQQLLETYPQTKIQYFPLDLQCWNSIKQFTTRVKQEVDKIDIIINNAGIMGTLTRQFTQYGIEAHFGTNYLGPFFLNHLLLDILKKSNCPRIINVSSIAHVFQDLDFNDLNCDKWSKSLFWSRIFTYRAYGNTKFAQILNAQEFSKRTGIKACSLHPGVVRTEVLQYQLSAWWFNLIMSIAWPIYSFFTKDIYYGCQTILYCIMIKDEELVDGGFYKDCKLAKAKFTSKEKAKQLWDMSLQLISKIDNLY</sequence>
<dbReference type="PANTHER" id="PTHR43157:SF31">
    <property type="entry name" value="PHOSPHATIDYLINOSITOL-GLYCAN BIOSYNTHESIS CLASS F PROTEIN"/>
    <property type="match status" value="1"/>
</dbReference>
<feature type="transmembrane region" description="Helical" evidence="2">
    <location>
        <begin position="6"/>
        <end position="23"/>
    </location>
</feature>
<evidence type="ECO:0000256" key="2">
    <source>
        <dbReference type="SAM" id="Phobius"/>
    </source>
</evidence>
<evidence type="ECO:0000256" key="1">
    <source>
        <dbReference type="ARBA" id="ARBA00023002"/>
    </source>
</evidence>
<reference evidence="3" key="1">
    <citation type="submission" date="2021-01" db="EMBL/GenBank/DDBJ databases">
        <authorList>
            <consortium name="Genoscope - CEA"/>
            <person name="William W."/>
        </authorList>
    </citation>
    <scope>NUCLEOTIDE SEQUENCE</scope>
</reference>
<keyword evidence="4" id="KW-1185">Reference proteome</keyword>
<dbReference type="InterPro" id="IPR002347">
    <property type="entry name" value="SDR_fam"/>
</dbReference>
<dbReference type="PANTHER" id="PTHR43157">
    <property type="entry name" value="PHOSPHATIDYLINOSITOL-GLYCAN BIOSYNTHESIS CLASS F PROTEIN-RELATED"/>
    <property type="match status" value="1"/>
</dbReference>
<protein>
    <submittedName>
        <fullName evidence="3">Uncharacterized protein</fullName>
    </submittedName>
</protein>
<keyword evidence="2" id="KW-0472">Membrane</keyword>
<dbReference type="OMA" id="SDCKKTW"/>
<name>A0A8S1NHH9_PARPR</name>
<dbReference type="CDD" id="cd05327">
    <property type="entry name" value="retinol-DH_like_SDR_c_like"/>
    <property type="match status" value="1"/>
</dbReference>
<evidence type="ECO:0000313" key="3">
    <source>
        <dbReference type="EMBL" id="CAD8086144.1"/>
    </source>
</evidence>
<accession>A0A8S1NHH9</accession>
<proteinExistence type="predicted"/>